<name>A8N790_COPC7</name>
<dbReference type="STRING" id="240176.A8N790"/>
<evidence type="ECO:0000256" key="2">
    <source>
        <dbReference type="ARBA" id="ARBA00022603"/>
    </source>
</evidence>
<keyword evidence="5 6" id="KW-0539">Nucleus</keyword>
<dbReference type="PANTHER" id="PTHR13271">
    <property type="entry name" value="UNCHARACTERIZED PUTATIVE METHYLTRANSFERASE"/>
    <property type="match status" value="1"/>
</dbReference>
<dbReference type="OrthoDB" id="341421at2759"/>
<dbReference type="KEGG" id="cci:CC1G_03233"/>
<dbReference type="EMBL" id="AACS02000003">
    <property type="protein sequence ID" value="EAU91065.1"/>
    <property type="molecule type" value="Genomic_DNA"/>
</dbReference>
<dbReference type="AlphaFoldDB" id="A8N790"/>
<feature type="domain" description="SET" evidence="8">
    <location>
        <begin position="24"/>
        <end position="297"/>
    </location>
</feature>
<evidence type="ECO:0000256" key="5">
    <source>
        <dbReference type="ARBA" id="ARBA00023242"/>
    </source>
</evidence>
<evidence type="ECO:0000256" key="6">
    <source>
        <dbReference type="PIRNR" id="PIRNR011771"/>
    </source>
</evidence>
<dbReference type="InterPro" id="IPR044430">
    <property type="entry name" value="SETD6_SET"/>
</dbReference>
<keyword evidence="10" id="KW-1185">Reference proteome</keyword>
<proteinExistence type="inferred from homology"/>
<sequence length="496" mass="55693">MTDRPDSEAFIQWFLNHNGTMDREAMGIADFPAAEGGRGAVALKDLPEGHVLFTIPRALTLSTRTSRLPELFGLEEWKRLKLHQGWAGLMLCMMWEAAQGKESRWAGYLDILPAAFDTPMFWNEEDLSELAGTSIVGKLGKEDAERDYDSKIKPAIAKRPELFAQGEVYYSLERYHTMGSRILSRSFTVEKRDGEEEEEDGANADNAKHAESENDSMDVDETPSKANDLEQEENEDEDEDNDEGEDDASDIAMVPMADMLNARFGTENAKLFHEKEVLKMTTTKPIRKGEQIWNTYGDLPNAELLRRYGHVDLLKLPDGREGNPGDVVELGADIVVDVVKETNGRSTSDALAERIDWWLEEGGDDVFEFDWDLDLPPAALSLVRLLLLPDNDWKKAQSKGKPPKPKADSDILLVLEKAIEKRQAQYPTAIQDDETRLQGELSLNARHATVVRLGEKRILQAVLNKIRSALEKDKAQGSAAKRKAKAQDDGKKRSKR</sequence>
<dbReference type="GO" id="GO:0032259">
    <property type="term" value="P:methylation"/>
    <property type="evidence" value="ECO:0007669"/>
    <property type="project" value="UniProtKB-KW"/>
</dbReference>
<dbReference type="InterPro" id="IPR050600">
    <property type="entry name" value="SETD3_SETD6_MTase"/>
</dbReference>
<dbReference type="Gene3D" id="3.90.1420.10">
    <property type="entry name" value="Rubisco LSMT, substrate-binding domain"/>
    <property type="match status" value="1"/>
</dbReference>
<dbReference type="PROSITE" id="PS50280">
    <property type="entry name" value="SET"/>
    <property type="match status" value="1"/>
</dbReference>
<dbReference type="Gene3D" id="3.90.1410.10">
    <property type="entry name" value="set domain protein methyltransferase, domain 1"/>
    <property type="match status" value="2"/>
</dbReference>
<evidence type="ECO:0000256" key="3">
    <source>
        <dbReference type="ARBA" id="ARBA00022679"/>
    </source>
</evidence>
<feature type="compositionally biased region" description="Acidic residues" evidence="7">
    <location>
        <begin position="229"/>
        <end position="247"/>
    </location>
</feature>
<dbReference type="PANTHER" id="PTHR13271:SF34">
    <property type="entry name" value="N-LYSINE METHYLTRANSFERASE SETD6"/>
    <property type="match status" value="1"/>
</dbReference>
<comment type="similarity">
    <text evidence="6">Belongs to the class V-like SAM-binding methyltransferase superfamily. Histone-lysine methyltransferase family. SETD6 subfamily.</text>
</comment>
<protein>
    <recommendedName>
        <fullName evidence="6">Ribosomal lysine N-methyltransferase 4</fullName>
        <ecNumber evidence="6">2.1.1.-</ecNumber>
    </recommendedName>
</protein>
<feature type="compositionally biased region" description="Basic and acidic residues" evidence="7">
    <location>
        <begin position="485"/>
        <end position="496"/>
    </location>
</feature>
<dbReference type="CDD" id="cd19178">
    <property type="entry name" value="SET_SETD6"/>
    <property type="match status" value="1"/>
</dbReference>
<evidence type="ECO:0000313" key="10">
    <source>
        <dbReference type="Proteomes" id="UP000001861"/>
    </source>
</evidence>
<dbReference type="Proteomes" id="UP000001861">
    <property type="component" value="Unassembled WGS sequence"/>
</dbReference>
<accession>A8N790</accession>
<feature type="region of interest" description="Disordered" evidence="7">
    <location>
        <begin position="189"/>
        <end position="247"/>
    </location>
</feature>
<dbReference type="SUPFAM" id="SSF82199">
    <property type="entry name" value="SET domain"/>
    <property type="match status" value="1"/>
</dbReference>
<evidence type="ECO:0000259" key="8">
    <source>
        <dbReference type="PROSITE" id="PS50280"/>
    </source>
</evidence>
<comment type="function">
    <text evidence="6">S-adenosyl-L-methionine-dependent protein-lysine N-methyltransferase that monomethylates 60S ribosomal protein L42.</text>
</comment>
<comment type="caution">
    <text evidence="9">The sequence shown here is derived from an EMBL/GenBank/DDBJ whole genome shotgun (WGS) entry which is preliminary data.</text>
</comment>
<dbReference type="GO" id="GO:0005634">
    <property type="term" value="C:nucleus"/>
    <property type="evidence" value="ECO:0007669"/>
    <property type="project" value="UniProtKB-SubCell"/>
</dbReference>
<organism evidence="9 10">
    <name type="scientific">Coprinopsis cinerea (strain Okayama-7 / 130 / ATCC MYA-4618 / FGSC 9003)</name>
    <name type="common">Inky cap fungus</name>
    <name type="synonym">Hormographiella aspergillata</name>
    <dbReference type="NCBI Taxonomy" id="240176"/>
    <lineage>
        <taxon>Eukaryota</taxon>
        <taxon>Fungi</taxon>
        <taxon>Dikarya</taxon>
        <taxon>Basidiomycota</taxon>
        <taxon>Agaricomycotina</taxon>
        <taxon>Agaricomycetes</taxon>
        <taxon>Agaricomycetidae</taxon>
        <taxon>Agaricales</taxon>
        <taxon>Agaricineae</taxon>
        <taxon>Psathyrellaceae</taxon>
        <taxon>Coprinopsis</taxon>
    </lineage>
</organism>
<dbReference type="eggNOG" id="KOG1337">
    <property type="taxonomic scope" value="Eukaryota"/>
</dbReference>
<feature type="region of interest" description="Disordered" evidence="7">
    <location>
        <begin position="472"/>
        <end position="496"/>
    </location>
</feature>
<dbReference type="VEuPathDB" id="FungiDB:CC1G_03233"/>
<dbReference type="InterPro" id="IPR036464">
    <property type="entry name" value="Rubisco_LSMT_subst-bd_sf"/>
</dbReference>
<evidence type="ECO:0000256" key="1">
    <source>
        <dbReference type="ARBA" id="ARBA00004123"/>
    </source>
</evidence>
<dbReference type="PIRSF" id="PIRSF011771">
    <property type="entry name" value="RMS1_SET"/>
    <property type="match status" value="1"/>
</dbReference>
<dbReference type="InParanoid" id="A8N790"/>
<evidence type="ECO:0000256" key="7">
    <source>
        <dbReference type="SAM" id="MobiDB-lite"/>
    </source>
</evidence>
<dbReference type="EC" id="2.1.1.-" evidence="6"/>
<dbReference type="InterPro" id="IPR011383">
    <property type="entry name" value="N-lys_methylase_SETD6"/>
</dbReference>
<evidence type="ECO:0000313" key="9">
    <source>
        <dbReference type="EMBL" id="EAU91065.1"/>
    </source>
</evidence>
<dbReference type="OMA" id="RVDWWLE"/>
<dbReference type="GO" id="GO:0016279">
    <property type="term" value="F:protein-lysine N-methyltransferase activity"/>
    <property type="evidence" value="ECO:0007669"/>
    <property type="project" value="UniProtKB-UniRule"/>
</dbReference>
<dbReference type="Pfam" id="PF09273">
    <property type="entry name" value="Rubis-subs-bind"/>
    <property type="match status" value="1"/>
</dbReference>
<evidence type="ECO:0000256" key="4">
    <source>
        <dbReference type="ARBA" id="ARBA00022691"/>
    </source>
</evidence>
<comment type="subcellular location">
    <subcellularLocation>
        <location evidence="1 6">Nucleus</location>
    </subcellularLocation>
</comment>
<keyword evidence="2 6" id="KW-0489">Methyltransferase</keyword>
<dbReference type="FunCoup" id="A8N790">
    <property type="interactions" value="302"/>
</dbReference>
<dbReference type="InterPro" id="IPR015353">
    <property type="entry name" value="Rubisco_LSMT_subst-bd"/>
</dbReference>
<dbReference type="GeneID" id="6007140"/>
<dbReference type="InterPro" id="IPR001214">
    <property type="entry name" value="SET_dom"/>
</dbReference>
<keyword evidence="4 6" id="KW-0949">S-adenosyl-L-methionine</keyword>
<gene>
    <name evidence="9" type="ORF">CC1G_03233</name>
</gene>
<keyword evidence="3 6" id="KW-0808">Transferase</keyword>
<dbReference type="SUPFAM" id="SSF81822">
    <property type="entry name" value="RuBisCo LSMT C-terminal, substrate-binding domain"/>
    <property type="match status" value="1"/>
</dbReference>
<dbReference type="InterPro" id="IPR046341">
    <property type="entry name" value="SET_dom_sf"/>
</dbReference>
<reference evidence="9 10" key="1">
    <citation type="journal article" date="2010" name="Proc. Natl. Acad. Sci. U.S.A.">
        <title>Insights into evolution of multicellular fungi from the assembled chromosomes of the mushroom Coprinopsis cinerea (Coprinus cinereus).</title>
        <authorList>
            <person name="Stajich J.E."/>
            <person name="Wilke S.K."/>
            <person name="Ahren D."/>
            <person name="Au C.H."/>
            <person name="Birren B.W."/>
            <person name="Borodovsky M."/>
            <person name="Burns C."/>
            <person name="Canback B."/>
            <person name="Casselton L.A."/>
            <person name="Cheng C.K."/>
            <person name="Deng J."/>
            <person name="Dietrich F.S."/>
            <person name="Fargo D.C."/>
            <person name="Farman M.L."/>
            <person name="Gathman A.C."/>
            <person name="Goldberg J."/>
            <person name="Guigo R."/>
            <person name="Hoegger P.J."/>
            <person name="Hooker J.B."/>
            <person name="Huggins A."/>
            <person name="James T.Y."/>
            <person name="Kamada T."/>
            <person name="Kilaru S."/>
            <person name="Kodira C."/>
            <person name="Kues U."/>
            <person name="Kupfer D."/>
            <person name="Kwan H.S."/>
            <person name="Lomsadze A."/>
            <person name="Li W."/>
            <person name="Lilly W.W."/>
            <person name="Ma L.J."/>
            <person name="Mackey A.J."/>
            <person name="Manning G."/>
            <person name="Martin F."/>
            <person name="Muraguchi H."/>
            <person name="Natvig D.O."/>
            <person name="Palmerini H."/>
            <person name="Ramesh M.A."/>
            <person name="Rehmeyer C.J."/>
            <person name="Roe B.A."/>
            <person name="Shenoy N."/>
            <person name="Stanke M."/>
            <person name="Ter-Hovhannisyan V."/>
            <person name="Tunlid A."/>
            <person name="Velagapudi R."/>
            <person name="Vision T.J."/>
            <person name="Zeng Q."/>
            <person name="Zolan M.E."/>
            <person name="Pukkila P.J."/>
        </authorList>
    </citation>
    <scope>NUCLEOTIDE SEQUENCE [LARGE SCALE GENOMIC DNA]</scope>
    <source>
        <strain evidence="10">Okayama-7 / 130 / ATCC MYA-4618 / FGSC 9003</strain>
    </source>
</reference>
<dbReference type="RefSeq" id="XP_001830696.1">
    <property type="nucleotide sequence ID" value="XM_001830644.1"/>
</dbReference>